<gene>
    <name evidence="1" type="ORF">HD556DRAFT_840519</name>
</gene>
<organism evidence="1 2">
    <name type="scientific">Suillus plorans</name>
    <dbReference type="NCBI Taxonomy" id="116603"/>
    <lineage>
        <taxon>Eukaryota</taxon>
        <taxon>Fungi</taxon>
        <taxon>Dikarya</taxon>
        <taxon>Basidiomycota</taxon>
        <taxon>Agaricomycotina</taxon>
        <taxon>Agaricomycetes</taxon>
        <taxon>Agaricomycetidae</taxon>
        <taxon>Boletales</taxon>
        <taxon>Suillineae</taxon>
        <taxon>Suillaceae</taxon>
        <taxon>Suillus</taxon>
    </lineage>
</organism>
<comment type="caution">
    <text evidence="1">The sequence shown here is derived from an EMBL/GenBank/DDBJ whole genome shotgun (WGS) entry which is preliminary data.</text>
</comment>
<accession>A0A9P7DDR1</accession>
<evidence type="ECO:0000313" key="2">
    <source>
        <dbReference type="Proteomes" id="UP000719766"/>
    </source>
</evidence>
<keyword evidence="2" id="KW-1185">Reference proteome</keyword>
<dbReference type="EMBL" id="JABBWE010000065">
    <property type="protein sequence ID" value="KAG1788733.1"/>
    <property type="molecule type" value="Genomic_DNA"/>
</dbReference>
<proteinExistence type="predicted"/>
<dbReference type="Proteomes" id="UP000719766">
    <property type="component" value="Unassembled WGS sequence"/>
</dbReference>
<dbReference type="GeneID" id="64605564"/>
<dbReference type="OrthoDB" id="2619911at2759"/>
<reference evidence="1" key="1">
    <citation type="journal article" date="2020" name="New Phytol.">
        <title>Comparative genomics reveals dynamic genome evolution in host specialist ectomycorrhizal fungi.</title>
        <authorList>
            <person name="Lofgren L.A."/>
            <person name="Nguyen N.H."/>
            <person name="Vilgalys R."/>
            <person name="Ruytinx J."/>
            <person name="Liao H.L."/>
            <person name="Branco S."/>
            <person name="Kuo A."/>
            <person name="LaButti K."/>
            <person name="Lipzen A."/>
            <person name="Andreopoulos W."/>
            <person name="Pangilinan J."/>
            <person name="Riley R."/>
            <person name="Hundley H."/>
            <person name="Na H."/>
            <person name="Barry K."/>
            <person name="Grigoriev I.V."/>
            <person name="Stajich J.E."/>
            <person name="Kennedy P.G."/>
        </authorList>
    </citation>
    <scope>NUCLEOTIDE SEQUENCE</scope>
    <source>
        <strain evidence="1">S12</strain>
    </source>
</reference>
<protein>
    <submittedName>
        <fullName evidence="1">Uncharacterized protein</fullName>
    </submittedName>
</protein>
<evidence type="ECO:0000313" key="1">
    <source>
        <dbReference type="EMBL" id="KAG1788733.1"/>
    </source>
</evidence>
<sequence>MMRTLCCAATRATCVLLPFTSTIKLTGPVNFSRNVLGFNVDYGLLIFIAYDERATGSNARKNHFQQIGKPNRRQS</sequence>
<dbReference type="AlphaFoldDB" id="A0A9P7DDR1"/>
<dbReference type="RefSeq" id="XP_041155916.1">
    <property type="nucleotide sequence ID" value="XM_041311800.1"/>
</dbReference>
<name>A0A9P7DDR1_9AGAM</name>